<dbReference type="AlphaFoldDB" id="A0A090X713"/>
<gene>
    <name evidence="1" type="ORF">JCM19274_4420</name>
</gene>
<protein>
    <submittedName>
        <fullName evidence="1">Uncharacterized protein</fullName>
    </submittedName>
</protein>
<evidence type="ECO:0000313" key="1">
    <source>
        <dbReference type="EMBL" id="GAL82232.1"/>
    </source>
</evidence>
<accession>A0A090X713</accession>
<sequence length="42" mass="4872">MESLESRTVDILYKAENGIAKTEKCIKKLREKVLKKEFSSNI</sequence>
<organism evidence="1 2">
    <name type="scientific">Algibacter lectus</name>
    <dbReference type="NCBI Taxonomy" id="221126"/>
    <lineage>
        <taxon>Bacteria</taxon>
        <taxon>Pseudomonadati</taxon>
        <taxon>Bacteroidota</taxon>
        <taxon>Flavobacteriia</taxon>
        <taxon>Flavobacteriales</taxon>
        <taxon>Flavobacteriaceae</taxon>
        <taxon>Algibacter</taxon>
    </lineage>
</organism>
<evidence type="ECO:0000313" key="2">
    <source>
        <dbReference type="Proteomes" id="UP000029643"/>
    </source>
</evidence>
<reference evidence="1 2" key="1">
    <citation type="journal article" date="2014" name="Genome Announc.">
        <title>Draft Genome Sequences of Marine Flavobacterium Algibacter lectus Strains SS8 and NR4.</title>
        <authorList>
            <person name="Takatani N."/>
            <person name="Nakanishi M."/>
            <person name="Meirelles P."/>
            <person name="Mino S."/>
            <person name="Suda W."/>
            <person name="Oshima K."/>
            <person name="Hattori M."/>
            <person name="Ohkuma M."/>
            <person name="Hosokawa M."/>
            <person name="Miyashita K."/>
            <person name="Thompson F.L."/>
            <person name="Niwa A."/>
            <person name="Sawabe T."/>
            <person name="Sawabe T."/>
        </authorList>
    </citation>
    <scope>NUCLEOTIDE SEQUENCE [LARGE SCALE GENOMIC DNA]</scope>
    <source>
        <strain evidence="2">JCM19274</strain>
    </source>
</reference>
<proteinExistence type="predicted"/>
<dbReference type="Proteomes" id="UP000029643">
    <property type="component" value="Unassembled WGS sequence"/>
</dbReference>
<comment type="caution">
    <text evidence="1">The sequence shown here is derived from an EMBL/GenBank/DDBJ whole genome shotgun (WGS) entry which is preliminary data.</text>
</comment>
<name>A0A090X713_9FLAO</name>
<dbReference type="EMBL" id="BBNU01000023">
    <property type="protein sequence ID" value="GAL82232.1"/>
    <property type="molecule type" value="Genomic_DNA"/>
</dbReference>